<gene>
    <name evidence="1" type="ORF">KSZ_56500</name>
</gene>
<reference evidence="1 2" key="1">
    <citation type="journal article" date="2021" name="Int. J. Syst. Evol. Microbiol.">
        <title>Reticulibacter mediterranei gen. nov., sp. nov., within the new family Reticulibacteraceae fam. nov., and Ktedonospora formicarum gen. nov., sp. nov., Ktedonobacter robiniae sp. nov., Dictyobacter formicarum sp. nov. and Dictyobacter arantiisoli sp. nov., belonging to the class Ktedonobacteria.</title>
        <authorList>
            <person name="Yabe S."/>
            <person name="Zheng Y."/>
            <person name="Wang C.M."/>
            <person name="Sakai Y."/>
            <person name="Abe K."/>
            <person name="Yokota A."/>
            <person name="Donadio S."/>
            <person name="Cavaletti L."/>
            <person name="Monciardini P."/>
        </authorList>
    </citation>
    <scope>NUCLEOTIDE SEQUENCE [LARGE SCALE GENOMIC DNA]</scope>
    <source>
        <strain evidence="1 2">SOSP1-9</strain>
    </source>
</reference>
<name>A0ABQ3VN33_9CHLR</name>
<accession>A0ABQ3VN33</accession>
<keyword evidence="2" id="KW-1185">Reference proteome</keyword>
<dbReference type="EMBL" id="BNJJ01000018">
    <property type="protein sequence ID" value="GHO87644.1"/>
    <property type="molecule type" value="Genomic_DNA"/>
</dbReference>
<dbReference type="RefSeq" id="WP_201365186.1">
    <property type="nucleotide sequence ID" value="NZ_BNJJ01000018.1"/>
</dbReference>
<dbReference type="Proteomes" id="UP000635565">
    <property type="component" value="Unassembled WGS sequence"/>
</dbReference>
<protein>
    <recommendedName>
        <fullName evidence="3">ATP-binding protein</fullName>
    </recommendedName>
</protein>
<dbReference type="Pfam" id="PF13671">
    <property type="entry name" value="AAA_33"/>
    <property type="match status" value="1"/>
</dbReference>
<evidence type="ECO:0008006" key="3">
    <source>
        <dbReference type="Google" id="ProtNLM"/>
    </source>
</evidence>
<dbReference type="InterPro" id="IPR027417">
    <property type="entry name" value="P-loop_NTPase"/>
</dbReference>
<dbReference type="Gene3D" id="3.40.50.300">
    <property type="entry name" value="P-loop containing nucleotide triphosphate hydrolases"/>
    <property type="match status" value="1"/>
</dbReference>
<sequence>MSKLFIICGISFAGKSTLGKKIAQQFGYAEVDVDDTKTHLYGPDIQDEALCRDDWIRIYAETDFLIEHYLQAGKTVIDASRSFQKEERLQARHITTRLGAEIVTIFVDTPEAIARQRLLENRKKPLRREVTDKDFEATLRAIEPPTIDENPLVFHYGDDVERWIAQNISALC</sequence>
<dbReference type="SUPFAM" id="SSF52540">
    <property type="entry name" value="P-loop containing nucleoside triphosphate hydrolases"/>
    <property type="match status" value="1"/>
</dbReference>
<organism evidence="1 2">
    <name type="scientific">Dictyobacter formicarum</name>
    <dbReference type="NCBI Taxonomy" id="2778368"/>
    <lineage>
        <taxon>Bacteria</taxon>
        <taxon>Bacillati</taxon>
        <taxon>Chloroflexota</taxon>
        <taxon>Ktedonobacteria</taxon>
        <taxon>Ktedonobacterales</taxon>
        <taxon>Dictyobacteraceae</taxon>
        <taxon>Dictyobacter</taxon>
    </lineage>
</organism>
<evidence type="ECO:0000313" key="1">
    <source>
        <dbReference type="EMBL" id="GHO87644.1"/>
    </source>
</evidence>
<comment type="caution">
    <text evidence="1">The sequence shown here is derived from an EMBL/GenBank/DDBJ whole genome shotgun (WGS) entry which is preliminary data.</text>
</comment>
<proteinExistence type="predicted"/>
<evidence type="ECO:0000313" key="2">
    <source>
        <dbReference type="Proteomes" id="UP000635565"/>
    </source>
</evidence>